<gene>
    <name evidence="13" type="ORF">LWC05_16315</name>
</gene>
<proteinExistence type="inferred from homology"/>
<dbReference type="InterPro" id="IPR006144">
    <property type="entry name" value="Secretion_HlyD_CS"/>
</dbReference>
<keyword evidence="14" id="KW-1185">Reference proteome</keyword>
<dbReference type="Pfam" id="PF26002">
    <property type="entry name" value="Beta-barrel_AprE"/>
    <property type="match status" value="1"/>
</dbReference>
<keyword evidence="3 9" id="KW-0813">Transport</keyword>
<evidence type="ECO:0000256" key="6">
    <source>
        <dbReference type="ARBA" id="ARBA00022692"/>
    </source>
</evidence>
<organism evidence="13 14">
    <name type="scientific">Acetobacter sicerae</name>
    <dbReference type="NCBI Taxonomy" id="85325"/>
    <lineage>
        <taxon>Bacteria</taxon>
        <taxon>Pseudomonadati</taxon>
        <taxon>Pseudomonadota</taxon>
        <taxon>Alphaproteobacteria</taxon>
        <taxon>Acetobacterales</taxon>
        <taxon>Acetobacteraceae</taxon>
        <taxon>Acetobacter</taxon>
    </lineage>
</organism>
<evidence type="ECO:0000256" key="10">
    <source>
        <dbReference type="SAM" id="Coils"/>
    </source>
</evidence>
<feature type="region of interest" description="Disordered" evidence="11">
    <location>
        <begin position="370"/>
        <end position="395"/>
    </location>
</feature>
<evidence type="ECO:0000256" key="7">
    <source>
        <dbReference type="ARBA" id="ARBA00022989"/>
    </source>
</evidence>
<keyword evidence="10" id="KW-0175">Coiled coil</keyword>
<keyword evidence="4 9" id="KW-1003">Cell membrane</keyword>
<dbReference type="EMBL" id="JAJSOJ010000078">
    <property type="protein sequence ID" value="MCE0745437.1"/>
    <property type="molecule type" value="Genomic_DNA"/>
</dbReference>
<feature type="domain" description="AprE-like beta-barrel" evidence="12">
    <location>
        <begin position="314"/>
        <end position="364"/>
    </location>
</feature>
<evidence type="ECO:0000256" key="1">
    <source>
        <dbReference type="ARBA" id="ARBA00004377"/>
    </source>
</evidence>
<comment type="subcellular location">
    <subcellularLocation>
        <location evidence="1 9">Cell inner membrane</location>
        <topology evidence="1 9">Single-pass membrane protein</topology>
    </subcellularLocation>
</comment>
<keyword evidence="8" id="KW-0472">Membrane</keyword>
<keyword evidence="6" id="KW-0812">Transmembrane</keyword>
<evidence type="ECO:0000256" key="5">
    <source>
        <dbReference type="ARBA" id="ARBA00022519"/>
    </source>
</evidence>
<dbReference type="PANTHER" id="PTHR30386:SF27">
    <property type="entry name" value="MEMBRANE FUSION PROTEIN (MFP) FAMILY PROTEIN"/>
    <property type="match status" value="1"/>
</dbReference>
<feature type="coiled-coil region" evidence="10">
    <location>
        <begin position="136"/>
        <end position="177"/>
    </location>
</feature>
<sequence length="456" mass="49157">MERPPPPLPRAVALTICLASAVALIGATIGKTEIIANAPGVVIPAGKAKIIQSPTTQAVDAVLVEDGQHVTAGQPLIRLDPISAYATRDKLSADLNASRLDVAGLAALSDQLHAPGQSLTFVPPDGVDPLRIEEERATIQARATDQQKKLANLKQQMAEKQAEVQEGENTMAKLKADLPMQAGVRDMYSRLFAQNLASRINLLNSRQRFMDTAHDLAIQTAHRDQATASFSALQHQYEGQEAAYEHEVLKDLTDARRKLAENEAAWRDAAHGVEETELKAPVSGTVQQLSIHSARGVAAAGDRLMVIVPDAQKLLVEAEIANRDIGFVKEGQSVQIKVSAFKFTRYGLVPGHIVSISRTSTADDLRTMETLNDPDMHHSNGKNGSAGSEEDLDGGEGSGYVARIALDTDRLTTEAGEMMLRPGMAVTAGIVTGKRRVISYIISPIERYAYDAGRER</sequence>
<evidence type="ECO:0000256" key="4">
    <source>
        <dbReference type="ARBA" id="ARBA00022475"/>
    </source>
</evidence>
<name>A0ABS8W2G3_9PROT</name>
<dbReference type="PRINTS" id="PR01490">
    <property type="entry name" value="RTXTOXIND"/>
</dbReference>
<evidence type="ECO:0000256" key="11">
    <source>
        <dbReference type="SAM" id="MobiDB-lite"/>
    </source>
</evidence>
<accession>A0ABS8W2G3</accession>
<dbReference type="PANTHER" id="PTHR30386">
    <property type="entry name" value="MEMBRANE FUSION SUBUNIT OF EMRAB-TOLC MULTIDRUG EFFLUX PUMP"/>
    <property type="match status" value="1"/>
</dbReference>
<dbReference type="Gene3D" id="2.40.30.170">
    <property type="match status" value="1"/>
</dbReference>
<evidence type="ECO:0000313" key="13">
    <source>
        <dbReference type="EMBL" id="MCE0745437.1"/>
    </source>
</evidence>
<comment type="similarity">
    <text evidence="2 9">Belongs to the membrane fusion protein (MFP) (TC 8.A.1) family.</text>
</comment>
<dbReference type="Gene3D" id="2.40.50.100">
    <property type="match status" value="1"/>
</dbReference>
<keyword evidence="7" id="KW-1133">Transmembrane helix</keyword>
<reference evidence="13 14" key="1">
    <citation type="submission" date="2021-12" db="EMBL/GenBank/DDBJ databases">
        <title>Genome sequence of Acetobacter sicerae DmPark20a_162.</title>
        <authorList>
            <person name="Chaston J.M."/>
        </authorList>
    </citation>
    <scope>NUCLEOTIDE SEQUENCE [LARGE SCALE GENOMIC DNA]</scope>
    <source>
        <strain evidence="13 14">DmPark20a_162</strain>
    </source>
</reference>
<protein>
    <recommendedName>
        <fullName evidence="9">Membrane fusion protein (MFP) family protein</fullName>
    </recommendedName>
</protein>
<dbReference type="PROSITE" id="PS00543">
    <property type="entry name" value="HLYD_FAMILY"/>
    <property type="match status" value="1"/>
</dbReference>
<keyword evidence="5 9" id="KW-0997">Cell inner membrane</keyword>
<dbReference type="InterPro" id="IPR010129">
    <property type="entry name" value="T1SS_HlyD"/>
</dbReference>
<dbReference type="InterPro" id="IPR058982">
    <property type="entry name" value="Beta-barrel_AprE"/>
</dbReference>
<dbReference type="NCBIfam" id="TIGR01843">
    <property type="entry name" value="type_I_hlyD"/>
    <property type="match status" value="1"/>
</dbReference>
<dbReference type="RefSeq" id="WP_232879079.1">
    <property type="nucleotide sequence ID" value="NZ_JAJSOJ010000078.1"/>
</dbReference>
<evidence type="ECO:0000313" key="14">
    <source>
        <dbReference type="Proteomes" id="UP001521074"/>
    </source>
</evidence>
<evidence type="ECO:0000256" key="2">
    <source>
        <dbReference type="ARBA" id="ARBA00009477"/>
    </source>
</evidence>
<evidence type="ECO:0000259" key="12">
    <source>
        <dbReference type="Pfam" id="PF26002"/>
    </source>
</evidence>
<dbReference type="Proteomes" id="UP001521074">
    <property type="component" value="Unassembled WGS sequence"/>
</dbReference>
<evidence type="ECO:0000256" key="3">
    <source>
        <dbReference type="ARBA" id="ARBA00022448"/>
    </source>
</evidence>
<comment type="caution">
    <text evidence="13">The sequence shown here is derived from an EMBL/GenBank/DDBJ whole genome shotgun (WGS) entry which is preliminary data.</text>
</comment>
<evidence type="ECO:0000256" key="9">
    <source>
        <dbReference type="RuleBase" id="RU365093"/>
    </source>
</evidence>
<evidence type="ECO:0000256" key="8">
    <source>
        <dbReference type="ARBA" id="ARBA00023136"/>
    </source>
</evidence>
<dbReference type="InterPro" id="IPR050739">
    <property type="entry name" value="MFP"/>
</dbReference>